<accession>X1U3K0</accession>
<organism evidence="1">
    <name type="scientific">marine sediment metagenome</name>
    <dbReference type="NCBI Taxonomy" id="412755"/>
    <lineage>
        <taxon>unclassified sequences</taxon>
        <taxon>metagenomes</taxon>
        <taxon>ecological metagenomes</taxon>
    </lineage>
</organism>
<proteinExistence type="predicted"/>
<protein>
    <submittedName>
        <fullName evidence="1">Uncharacterized protein</fullName>
    </submittedName>
</protein>
<evidence type="ECO:0000313" key="1">
    <source>
        <dbReference type="EMBL" id="GAI86884.1"/>
    </source>
</evidence>
<dbReference type="EMBL" id="BARW01010063">
    <property type="protein sequence ID" value="GAI86884.1"/>
    <property type="molecule type" value="Genomic_DNA"/>
</dbReference>
<name>X1U3K0_9ZZZZ</name>
<sequence>MQIAKPNRQRKTRRVEDSRDYRLFNNTRFERLRYNKQVNRKRNKKKRRYATRRSLPAGYLAVI</sequence>
<gene>
    <name evidence="1" type="ORF">S12H4_19982</name>
</gene>
<comment type="caution">
    <text evidence="1">The sequence shown here is derived from an EMBL/GenBank/DDBJ whole genome shotgun (WGS) entry which is preliminary data.</text>
</comment>
<dbReference type="AlphaFoldDB" id="X1U3K0"/>
<reference evidence="1" key="1">
    <citation type="journal article" date="2014" name="Front. Microbiol.">
        <title>High frequency of phylogenetically diverse reductive dehalogenase-homologous genes in deep subseafloor sedimentary metagenomes.</title>
        <authorList>
            <person name="Kawai M."/>
            <person name="Futagami T."/>
            <person name="Toyoda A."/>
            <person name="Takaki Y."/>
            <person name="Nishi S."/>
            <person name="Hori S."/>
            <person name="Arai W."/>
            <person name="Tsubouchi T."/>
            <person name="Morono Y."/>
            <person name="Uchiyama I."/>
            <person name="Ito T."/>
            <person name="Fujiyama A."/>
            <person name="Inagaki F."/>
            <person name="Takami H."/>
        </authorList>
    </citation>
    <scope>NUCLEOTIDE SEQUENCE</scope>
    <source>
        <strain evidence="1">Expedition CK06-06</strain>
    </source>
</reference>